<dbReference type="EMBL" id="OE182639">
    <property type="protein sequence ID" value="CAD7574811.1"/>
    <property type="molecule type" value="Genomic_DNA"/>
</dbReference>
<gene>
    <name evidence="1" type="ORF">TCMB3V08_LOCUS7416</name>
</gene>
<proteinExistence type="predicted"/>
<name>A0A7R9P9N4_TIMCA</name>
<protein>
    <submittedName>
        <fullName evidence="1">(California timema) hypothetical protein</fullName>
    </submittedName>
</protein>
<accession>A0A7R9P9N4</accession>
<dbReference type="AlphaFoldDB" id="A0A7R9P9N4"/>
<reference evidence="1" key="1">
    <citation type="submission" date="2020-11" db="EMBL/GenBank/DDBJ databases">
        <authorList>
            <person name="Tran Van P."/>
        </authorList>
    </citation>
    <scope>NUCLEOTIDE SEQUENCE</scope>
</reference>
<sequence>MSAVGTFQETSVTRLIPLGQEPNLLSTLIRQSGMLVWLDVKVPMLQVVDVVIAHEKPPPVHPTEIRTSICPSSAVELNTTSALANYVTEADRVCDGRVDTKSYDWFHKPPATRSCRYATNSTNTVYIPSSVVEYRPERHLNIAFALHLGQNHLVVNPRYQDVTKSIAKNSPRSEPAFAWRESGKPFRENHPQFTTTEIRTSICPCSAVELYTTSALANYATEAGDSCQTHGRWDSTPPSLFFIYPPRACFMFVSSKTTEAFDRHELKAGSSGHVLSSVYAAVRQRDVLPTLVLLICNKLVRLTLRSSTRLFNDFPSQDNVSALDRGSYVCGNCITRLFPWLSGTGVVPVA</sequence>
<evidence type="ECO:0000313" key="1">
    <source>
        <dbReference type="EMBL" id="CAD7574811.1"/>
    </source>
</evidence>
<organism evidence="1">
    <name type="scientific">Timema californicum</name>
    <name type="common">California timema</name>
    <name type="synonym">Walking stick</name>
    <dbReference type="NCBI Taxonomy" id="61474"/>
    <lineage>
        <taxon>Eukaryota</taxon>
        <taxon>Metazoa</taxon>
        <taxon>Ecdysozoa</taxon>
        <taxon>Arthropoda</taxon>
        <taxon>Hexapoda</taxon>
        <taxon>Insecta</taxon>
        <taxon>Pterygota</taxon>
        <taxon>Neoptera</taxon>
        <taxon>Polyneoptera</taxon>
        <taxon>Phasmatodea</taxon>
        <taxon>Timematodea</taxon>
        <taxon>Timematoidea</taxon>
        <taxon>Timematidae</taxon>
        <taxon>Timema</taxon>
    </lineage>
</organism>